<dbReference type="Proteomes" id="UP001604335">
    <property type="component" value="Unassembled WGS sequence"/>
</dbReference>
<dbReference type="RefSeq" id="WP_393011045.1">
    <property type="nucleotide sequence ID" value="NZ_JAZAQF010000028.1"/>
</dbReference>
<evidence type="ECO:0000313" key="2">
    <source>
        <dbReference type="Proteomes" id="UP001604335"/>
    </source>
</evidence>
<reference evidence="2" key="1">
    <citation type="journal article" date="2024" name="Algal Res.">
        <title>Biochemical, toxicological and genomic investigation of a high-biomass producing Limnothrix strain isolated from Italian shallow drinking water reservoir.</title>
        <authorList>
            <person name="Simonazzi M."/>
            <person name="Shishido T.K."/>
            <person name="Delbaje E."/>
            <person name="Wahlsten M."/>
            <person name="Fewer D.P."/>
            <person name="Sivonen K."/>
            <person name="Pezzolesi L."/>
            <person name="Pistocchi R."/>
        </authorList>
    </citation>
    <scope>NUCLEOTIDE SEQUENCE [LARGE SCALE GENOMIC DNA]</scope>
    <source>
        <strain evidence="2">LRLZ20PSL1</strain>
    </source>
</reference>
<accession>A0ABW7C767</accession>
<protein>
    <submittedName>
        <fullName evidence="1">Uncharacterized protein</fullName>
    </submittedName>
</protein>
<organism evidence="1 2">
    <name type="scientific">Limnothrix redekei LRLZ20PSL1</name>
    <dbReference type="NCBI Taxonomy" id="3112953"/>
    <lineage>
        <taxon>Bacteria</taxon>
        <taxon>Bacillati</taxon>
        <taxon>Cyanobacteriota</taxon>
        <taxon>Cyanophyceae</taxon>
        <taxon>Pseudanabaenales</taxon>
        <taxon>Pseudanabaenaceae</taxon>
        <taxon>Limnothrix</taxon>
    </lineage>
</organism>
<sequence length="60" mass="6885">MIWPLSKVLQGKWRGFGLVGAEWVAQGFFEEKIKKHEGNLNIVSINNCNLSKIHSKFIQD</sequence>
<keyword evidence="2" id="KW-1185">Reference proteome</keyword>
<dbReference type="EMBL" id="JAZAQF010000028">
    <property type="protein sequence ID" value="MFG3817024.1"/>
    <property type="molecule type" value="Genomic_DNA"/>
</dbReference>
<evidence type="ECO:0000313" key="1">
    <source>
        <dbReference type="EMBL" id="MFG3817024.1"/>
    </source>
</evidence>
<proteinExistence type="predicted"/>
<gene>
    <name evidence="1" type="ORF">VPK24_05200</name>
</gene>
<comment type="caution">
    <text evidence="1">The sequence shown here is derived from an EMBL/GenBank/DDBJ whole genome shotgun (WGS) entry which is preliminary data.</text>
</comment>
<name>A0ABW7C767_9CYAN</name>